<dbReference type="PANTHER" id="PTHR12589:SF7">
    <property type="entry name" value="6-PYRUVOYL TETRAHYDROBIOPTERIN SYNTHASE"/>
    <property type="match status" value="1"/>
</dbReference>
<dbReference type="InterPro" id="IPR038418">
    <property type="entry name" value="6-PTP_synth/QueD_sf"/>
</dbReference>
<evidence type="ECO:0000256" key="3">
    <source>
        <dbReference type="ARBA" id="ARBA00022833"/>
    </source>
</evidence>
<dbReference type="SUPFAM" id="SSF55620">
    <property type="entry name" value="Tetrahydrobiopterin biosynthesis enzymes-like"/>
    <property type="match status" value="1"/>
</dbReference>
<proteinExistence type="predicted"/>
<gene>
    <name evidence="5" type="primary">queD</name>
    <name evidence="5" type="ORF">MLAUSG7_0026</name>
</gene>
<sequence>MLLELNGLHAGLRFSSAHIVFGHPTCGVIHGHSYYVDVKINGERFGEFNFVCDFKIIKKIVKEICDSIDHKLILPKNHKDVYYELRDTTLYFKYKNKEYSIPVEDVILLPIPSTTAEDLAIYFANEISKKLKDLGFSNINWIEVSINEGIGQGACYRMYLKP</sequence>
<keyword evidence="6" id="KW-1185">Reference proteome</keyword>
<reference evidence="5 6" key="1">
    <citation type="submission" date="2020-04" db="EMBL/GenBank/DDBJ databases">
        <authorList>
            <consortium name="Genoscope - CEA"/>
            <person name="William W."/>
        </authorList>
    </citation>
    <scope>NUCLEOTIDE SEQUENCE [LARGE SCALE GENOMIC DNA]</scope>
    <source>
        <strain evidence="5 6">SG7</strain>
    </source>
</reference>
<organism evidence="5 6">
    <name type="scientific">Methanocaldococcus lauensis</name>
    <dbReference type="NCBI Taxonomy" id="2546128"/>
    <lineage>
        <taxon>Archaea</taxon>
        <taxon>Methanobacteriati</taxon>
        <taxon>Methanobacteriota</taxon>
        <taxon>Methanomada group</taxon>
        <taxon>Methanococci</taxon>
        <taxon>Methanococcales</taxon>
        <taxon>Methanocaldococcaceae</taxon>
        <taxon>Methanocaldococcus</taxon>
    </lineage>
</organism>
<evidence type="ECO:0000313" key="6">
    <source>
        <dbReference type="Proteomes" id="UP000679213"/>
    </source>
</evidence>
<dbReference type="AlphaFoldDB" id="A0A8D6SY82"/>
<dbReference type="InterPro" id="IPR007115">
    <property type="entry name" value="6-PTP_synth/QueD"/>
</dbReference>
<evidence type="ECO:0000313" key="5">
    <source>
        <dbReference type="EMBL" id="CAB3287101.1"/>
    </source>
</evidence>
<evidence type="ECO:0000256" key="2">
    <source>
        <dbReference type="ARBA" id="ARBA00022723"/>
    </source>
</evidence>
<dbReference type="RefSeq" id="WP_214399966.1">
    <property type="nucleotide sequence ID" value="NZ_LR792632.1"/>
</dbReference>
<name>A0A8D6SY82_9EURY</name>
<accession>A0A8D6T0S1</accession>
<dbReference type="Proteomes" id="UP000679213">
    <property type="component" value="Chromosome I"/>
</dbReference>
<dbReference type="EC" id="4.1.2.50" evidence="5"/>
<evidence type="ECO:0000256" key="4">
    <source>
        <dbReference type="ARBA" id="ARBA00023239"/>
    </source>
</evidence>
<dbReference type="KEGG" id="mesg:MLAUSG7_0026"/>
<protein>
    <submittedName>
        <fullName evidence="5">6-carboxy-5,6,7,8-tetrahydropterin synthase</fullName>
        <ecNumber evidence="5">4.1.2.50</ecNumber>
    </submittedName>
</protein>
<evidence type="ECO:0000256" key="1">
    <source>
        <dbReference type="ARBA" id="ARBA00001947"/>
    </source>
</evidence>
<keyword evidence="2" id="KW-0479">Metal-binding</keyword>
<dbReference type="EMBL" id="LR792632">
    <property type="protein sequence ID" value="CAB3287101.1"/>
    <property type="molecule type" value="Genomic_DNA"/>
</dbReference>
<dbReference type="Gene3D" id="3.30.479.10">
    <property type="entry name" value="6-pyruvoyl tetrahydropterin synthase/QueD"/>
    <property type="match status" value="1"/>
</dbReference>
<dbReference type="GO" id="GO:0070497">
    <property type="term" value="F:6-carboxytetrahydropterin synthase activity"/>
    <property type="evidence" value="ECO:0007669"/>
    <property type="project" value="UniProtKB-EC"/>
</dbReference>
<dbReference type="PANTHER" id="PTHR12589">
    <property type="entry name" value="PYRUVOYL TETRAHYDROBIOPTERIN SYNTHASE"/>
    <property type="match status" value="1"/>
</dbReference>
<dbReference type="GeneID" id="65882833"/>
<accession>A0A8D6SY82</accession>
<dbReference type="GO" id="GO:0046872">
    <property type="term" value="F:metal ion binding"/>
    <property type="evidence" value="ECO:0007669"/>
    <property type="project" value="UniProtKB-KW"/>
</dbReference>
<keyword evidence="4 5" id="KW-0456">Lyase</keyword>
<comment type="cofactor">
    <cofactor evidence="1">
        <name>Zn(2+)</name>
        <dbReference type="ChEBI" id="CHEBI:29105"/>
    </cofactor>
</comment>
<dbReference type="Pfam" id="PF01242">
    <property type="entry name" value="PTPS"/>
    <property type="match status" value="1"/>
</dbReference>
<keyword evidence="3" id="KW-0862">Zinc</keyword>